<name>A0ABW1TDK3_9LACO</name>
<keyword evidence="2" id="KW-1185">Reference proteome</keyword>
<dbReference type="InterPro" id="IPR050624">
    <property type="entry name" value="HTH-type_Tx_Regulator"/>
</dbReference>
<gene>
    <name evidence="1" type="ORF">ACFP1C_03915</name>
</gene>
<dbReference type="EMBL" id="JBHSSI010000025">
    <property type="protein sequence ID" value="MFC6260083.1"/>
    <property type="molecule type" value="Genomic_DNA"/>
</dbReference>
<protein>
    <submittedName>
        <fullName evidence="1">TetR/AcrR family transcriptional regulator</fullName>
    </submittedName>
</protein>
<comment type="caution">
    <text evidence="1">The sequence shown here is derived from an EMBL/GenBank/DDBJ whole genome shotgun (WGS) entry which is preliminary data.</text>
</comment>
<proteinExistence type="predicted"/>
<dbReference type="Proteomes" id="UP001596283">
    <property type="component" value="Unassembled WGS sequence"/>
</dbReference>
<sequence length="186" mass="22034">MEKTDRRVVKTLRLIDQTCYRLLITKTFERLSVAEICQEAQIGRSTFYQYYLDKFDWLEKQVMIYTTRFQKIMTQRQDDFLEKQSLTTLVTALLPYKDELQVLLRIHVSTADLTQSFQQILRSSILGYLNQRTVTLPVPLAYLQEIYATSAMTYICYELENGLDDQISFFMNESFNLLLTNEFNPK</sequence>
<dbReference type="SUPFAM" id="SSF46689">
    <property type="entry name" value="Homeodomain-like"/>
    <property type="match status" value="1"/>
</dbReference>
<organism evidence="1 2">
    <name type="scientific">Levilactobacillus fujinensis</name>
    <dbReference type="NCBI Taxonomy" id="2486024"/>
    <lineage>
        <taxon>Bacteria</taxon>
        <taxon>Bacillati</taxon>
        <taxon>Bacillota</taxon>
        <taxon>Bacilli</taxon>
        <taxon>Lactobacillales</taxon>
        <taxon>Lactobacillaceae</taxon>
        <taxon>Levilactobacillus</taxon>
    </lineage>
</organism>
<dbReference type="PANTHER" id="PTHR43479">
    <property type="entry name" value="ACREF/ENVCD OPERON REPRESSOR-RELATED"/>
    <property type="match status" value="1"/>
</dbReference>
<dbReference type="Gene3D" id="1.10.357.10">
    <property type="entry name" value="Tetracycline Repressor, domain 2"/>
    <property type="match status" value="1"/>
</dbReference>
<accession>A0ABW1TDK3</accession>
<dbReference type="RefSeq" id="WP_164510459.1">
    <property type="nucleotide sequence ID" value="NZ_JBHSSI010000025.1"/>
</dbReference>
<evidence type="ECO:0000313" key="1">
    <source>
        <dbReference type="EMBL" id="MFC6260083.1"/>
    </source>
</evidence>
<reference evidence="2" key="1">
    <citation type="journal article" date="2019" name="Int. J. Syst. Evol. Microbiol.">
        <title>The Global Catalogue of Microorganisms (GCM) 10K type strain sequencing project: providing services to taxonomists for standard genome sequencing and annotation.</title>
        <authorList>
            <consortium name="The Broad Institute Genomics Platform"/>
            <consortium name="The Broad Institute Genome Sequencing Center for Infectious Disease"/>
            <person name="Wu L."/>
            <person name="Ma J."/>
        </authorList>
    </citation>
    <scope>NUCLEOTIDE SEQUENCE [LARGE SCALE GENOMIC DNA]</scope>
    <source>
        <strain evidence="2">CCM 8908</strain>
    </source>
</reference>
<dbReference type="InterPro" id="IPR009057">
    <property type="entry name" value="Homeodomain-like_sf"/>
</dbReference>
<dbReference type="PANTHER" id="PTHR43479:SF7">
    <property type="entry name" value="TETR-FAMILY TRANSCRIPTIONAL REGULATOR"/>
    <property type="match status" value="1"/>
</dbReference>
<evidence type="ECO:0000313" key="2">
    <source>
        <dbReference type="Proteomes" id="UP001596283"/>
    </source>
</evidence>